<reference evidence="1 2" key="1">
    <citation type="submission" date="2020-02" db="EMBL/GenBank/DDBJ databases">
        <title>Complete Genome Sequence of Halomonas meridiana strain BAA-801, Isolated from Deep Sea Thermal Vent.</title>
        <authorList>
            <person name="Takahashi Y."/>
            <person name="Takahashi H."/>
            <person name="Galipon J."/>
            <person name="Arakawa K."/>
        </authorList>
    </citation>
    <scope>NUCLEOTIDE SEQUENCE [LARGE SCALE GENOMIC DNA]</scope>
    <source>
        <strain evidence="1 2">Slthf1</strain>
    </source>
</reference>
<accession>A0A6F8SX18</accession>
<dbReference type="AlphaFoldDB" id="A0A6F8SX18"/>
<name>A0A6F8SX18_9GAMM</name>
<gene>
    <name evidence="1" type="ORF">HMSLTHF_25230</name>
</gene>
<protein>
    <submittedName>
        <fullName evidence="1">Uncharacterized protein</fullName>
    </submittedName>
</protein>
<evidence type="ECO:0000313" key="1">
    <source>
        <dbReference type="EMBL" id="BCA92748.1"/>
    </source>
</evidence>
<sequence length="138" mass="14843">MAIIHGFNLCQRMRLGSMGKERDLLAYTLTALHLSEDTTCYDGAFTCPPASLSSLSAATGFSLVAGDALAQSAPWVELASVNREPIYQEINLVGTANSLEDALLSSPVAGLVAGTKNAATHRWPRLSPNNSMFRKQRF</sequence>
<dbReference type="Proteomes" id="UP000503197">
    <property type="component" value="Chromosome"/>
</dbReference>
<proteinExistence type="predicted"/>
<evidence type="ECO:0000313" key="2">
    <source>
        <dbReference type="Proteomes" id="UP000503197"/>
    </source>
</evidence>
<dbReference type="EMBL" id="AP022821">
    <property type="protein sequence ID" value="BCA92748.1"/>
    <property type="molecule type" value="Genomic_DNA"/>
</dbReference>
<organism evidence="1 2">
    <name type="scientific">Vreelandella aquamarina</name>
    <dbReference type="NCBI Taxonomy" id="77097"/>
    <lineage>
        <taxon>Bacteria</taxon>
        <taxon>Pseudomonadati</taxon>
        <taxon>Pseudomonadota</taxon>
        <taxon>Gammaproteobacteria</taxon>
        <taxon>Oceanospirillales</taxon>
        <taxon>Halomonadaceae</taxon>
        <taxon>Vreelandella</taxon>
    </lineage>
</organism>